<dbReference type="PANTHER" id="PTHR39966">
    <property type="entry name" value="BLL2471 PROTEIN-RELATED"/>
    <property type="match status" value="1"/>
</dbReference>
<evidence type="ECO:0000313" key="5">
    <source>
        <dbReference type="EMBL" id="OOP72455.1"/>
    </source>
</evidence>
<dbReference type="InterPro" id="IPR007380">
    <property type="entry name" value="DUF438"/>
</dbReference>
<accession>A0A1S8RWZ5</accession>
<name>A0A1S8RWZ5_CLOBE</name>
<dbReference type="GO" id="GO:0005886">
    <property type="term" value="C:plasma membrane"/>
    <property type="evidence" value="ECO:0007669"/>
    <property type="project" value="TreeGrafter"/>
</dbReference>
<evidence type="ECO:0000313" key="6">
    <source>
        <dbReference type="Proteomes" id="UP000190959"/>
    </source>
</evidence>
<dbReference type="Proteomes" id="UP001193748">
    <property type="component" value="Unassembled WGS sequence"/>
</dbReference>
<dbReference type="Pfam" id="PF04282">
    <property type="entry name" value="DUF438"/>
    <property type="match status" value="1"/>
</dbReference>
<dbReference type="Proteomes" id="UP001194098">
    <property type="component" value="Unassembled WGS sequence"/>
</dbReference>
<dbReference type="Proteomes" id="UP000190959">
    <property type="component" value="Unassembled WGS sequence"/>
</dbReference>
<dbReference type="EMBL" id="JABAGV010000006">
    <property type="protein sequence ID" value="MBC2473778.1"/>
    <property type="molecule type" value="Genomic_DNA"/>
</dbReference>
<organism evidence="5 6">
    <name type="scientific">Clostridium beijerinckii</name>
    <name type="common">Clostridium MP</name>
    <dbReference type="NCBI Taxonomy" id="1520"/>
    <lineage>
        <taxon>Bacteria</taxon>
        <taxon>Bacillati</taxon>
        <taxon>Bacillota</taxon>
        <taxon>Clostridia</taxon>
        <taxon>Eubacteriales</taxon>
        <taxon>Clostridiaceae</taxon>
        <taxon>Clostridium</taxon>
    </lineage>
</organism>
<evidence type="ECO:0000313" key="3">
    <source>
        <dbReference type="EMBL" id="MBC2473778.1"/>
    </source>
</evidence>
<feature type="domain" description="DUF438" evidence="2">
    <location>
        <begin position="9"/>
        <end position="74"/>
    </location>
</feature>
<dbReference type="AlphaFoldDB" id="A0A1S8RWZ5"/>
<sequence length="251" mass="29291">MNTTKIKELTDVLEKLNKHGVSDELRKEALEIVSDINPIELSIAEQNLIEKGMNPQDLRHLCDIHMEVLKDELDKIKTKIKPGHVVDTFIIEHEKILGFLTELEEINSRIQKSDNYDSCAKEFDSLKTVIDNILDAEKHHLREEQVLFSEMEERKITGPTRIMRMEHDDLRGKKKSLKAIAENASKSEFKEVKEKVDDTSKYIVFNLRDHIFKENYILYPTAIEAIKDNEIWDDMKSRCDEIGYCSFTPKE</sequence>
<evidence type="ECO:0000259" key="1">
    <source>
        <dbReference type="Pfam" id="PF01814"/>
    </source>
</evidence>
<protein>
    <submittedName>
        <fullName evidence="3">DUF438 domain-containing protein</fullName>
    </submittedName>
</protein>
<feature type="domain" description="Hemerythrin-like" evidence="1">
    <location>
        <begin position="85"/>
        <end position="222"/>
    </location>
</feature>
<dbReference type="Gene3D" id="1.20.120.520">
    <property type="entry name" value="nmb1532 protein domain like"/>
    <property type="match status" value="1"/>
</dbReference>
<dbReference type="Pfam" id="PF01814">
    <property type="entry name" value="Hemerythrin"/>
    <property type="match status" value="1"/>
</dbReference>
<dbReference type="EMBL" id="MWMH01000005">
    <property type="protein sequence ID" value="OOP72455.1"/>
    <property type="molecule type" value="Genomic_DNA"/>
</dbReference>
<evidence type="ECO:0000313" key="4">
    <source>
        <dbReference type="EMBL" id="NRT87057.1"/>
    </source>
</evidence>
<proteinExistence type="predicted"/>
<dbReference type="InterPro" id="IPR012312">
    <property type="entry name" value="Hemerythrin-like"/>
</dbReference>
<dbReference type="RefSeq" id="WP_077844284.1">
    <property type="nucleotide sequence ID" value="NZ_CP144906.1"/>
</dbReference>
<dbReference type="EMBL" id="JABSWW010000001">
    <property type="protein sequence ID" value="NRT87057.1"/>
    <property type="molecule type" value="Genomic_DNA"/>
</dbReference>
<comment type="caution">
    <text evidence="5">The sequence shown here is derived from an EMBL/GenBank/DDBJ whole genome shotgun (WGS) entry which is preliminary data.</text>
</comment>
<reference evidence="3" key="2">
    <citation type="submission" date="2020-04" db="EMBL/GenBank/DDBJ databases">
        <authorList>
            <person name="Brown S."/>
        </authorList>
    </citation>
    <scope>NUCLEOTIDE SEQUENCE</scope>
    <source>
        <strain evidence="3">DJ015</strain>
    </source>
</reference>
<reference evidence="4" key="3">
    <citation type="submission" date="2020-05" db="EMBL/GenBank/DDBJ databases">
        <authorList>
            <person name="Brown S."/>
            <person name="Huntemann M."/>
            <person name="Clum A."/>
            <person name="Spunde A."/>
            <person name="Palaniappan K."/>
            <person name="Ritter S."/>
            <person name="Mikhailova N."/>
            <person name="Chen I.-M."/>
            <person name="Stamatis D."/>
            <person name="Reddy T."/>
            <person name="O'Malley R."/>
            <person name="Daum C."/>
            <person name="Shapiro N."/>
            <person name="Ivanova N."/>
            <person name="Kyrpides N."/>
            <person name="Woyke T."/>
        </authorList>
    </citation>
    <scope>NUCLEOTIDE SEQUENCE</scope>
    <source>
        <strain evidence="4">DJ080</strain>
    </source>
</reference>
<dbReference type="PANTHER" id="PTHR39966:SF3">
    <property type="entry name" value="DUF438 DOMAIN-CONTAINING PROTEIN"/>
    <property type="match status" value="1"/>
</dbReference>
<evidence type="ECO:0000259" key="2">
    <source>
        <dbReference type="Pfam" id="PF04282"/>
    </source>
</evidence>
<gene>
    <name evidence="4" type="ORF">B0H41_000736</name>
    <name evidence="5" type="ORF">CBEIBR21_16110</name>
    <name evidence="3" type="ORF">HGI39_03455</name>
</gene>
<reference evidence="5 6" key="1">
    <citation type="submission" date="2017-02" db="EMBL/GenBank/DDBJ databases">
        <title>Genome sequence of Clostridium beijerinckii Br21.</title>
        <authorList>
            <person name="Fonseca B.C."/>
            <person name="Guazzaroni M.E."/>
            <person name="Riano-Pachon D.M."/>
            <person name="Reginatto V."/>
        </authorList>
    </citation>
    <scope>NUCLEOTIDE SEQUENCE [LARGE SCALE GENOMIC DNA]</scope>
    <source>
        <strain evidence="5 6">Br21</strain>
    </source>
</reference>
<reference evidence="3" key="4">
    <citation type="journal article" date="2022" name="Nat. Biotechnol.">
        <title>Carbon-negative production of acetone and isopropanol by gas fermentation at industrial pilot scale.</title>
        <authorList>
            <person name="Liew F.E."/>
            <person name="Nogle R."/>
            <person name="Abdalla T."/>
            <person name="Rasor B.J."/>
            <person name="Canter C."/>
            <person name="Jensen R.O."/>
            <person name="Wang L."/>
            <person name="Strutz J."/>
            <person name="Chirania P."/>
            <person name="De Tissera S."/>
            <person name="Mueller A.P."/>
            <person name="Ruan Z."/>
            <person name="Gao A."/>
            <person name="Tran L."/>
            <person name="Engle N.L."/>
            <person name="Bromley J.C."/>
            <person name="Daniell J."/>
            <person name="Conrado R."/>
            <person name="Tschaplinski T.J."/>
            <person name="Giannone R.J."/>
            <person name="Hettich R.L."/>
            <person name="Karim A.S."/>
            <person name="Simpson S.D."/>
            <person name="Brown S.D."/>
            <person name="Leang C."/>
            <person name="Jewett M.C."/>
            <person name="Kopke M."/>
        </authorList>
    </citation>
    <scope>NUCLEOTIDE SEQUENCE</scope>
    <source>
        <strain evidence="3">DJ015</strain>
        <strain evidence="4">DJ080</strain>
    </source>
</reference>